<dbReference type="AlphaFoldDB" id="A0A5N6NJT5"/>
<dbReference type="Proteomes" id="UP000326396">
    <property type="component" value="Linkage Group LG19"/>
</dbReference>
<keyword evidence="5" id="KW-0812">Transmembrane</keyword>
<dbReference type="InterPro" id="IPR013083">
    <property type="entry name" value="Znf_RING/FYVE/PHD"/>
</dbReference>
<dbReference type="FunFam" id="3.30.40.10:FF:000337">
    <property type="entry name" value="Zinc finger family protein"/>
    <property type="match status" value="1"/>
</dbReference>
<feature type="compositionally biased region" description="Low complexity" evidence="4">
    <location>
        <begin position="229"/>
        <end position="238"/>
    </location>
</feature>
<evidence type="ECO:0000256" key="5">
    <source>
        <dbReference type="SAM" id="Phobius"/>
    </source>
</evidence>
<dbReference type="SUPFAM" id="SSF57850">
    <property type="entry name" value="RING/U-box"/>
    <property type="match status" value="1"/>
</dbReference>
<evidence type="ECO:0000256" key="1">
    <source>
        <dbReference type="ARBA" id="ARBA00022723"/>
    </source>
</evidence>
<dbReference type="Gene3D" id="3.30.40.10">
    <property type="entry name" value="Zinc/RING finger domain, C3HC4 (zinc finger)"/>
    <property type="match status" value="1"/>
</dbReference>
<evidence type="ECO:0000313" key="8">
    <source>
        <dbReference type="Proteomes" id="UP000326396"/>
    </source>
</evidence>
<dbReference type="OrthoDB" id="264354at2759"/>
<keyword evidence="2" id="KW-0863">Zinc-finger</keyword>
<evidence type="ECO:0000256" key="3">
    <source>
        <dbReference type="ARBA" id="ARBA00022833"/>
    </source>
</evidence>
<dbReference type="GO" id="GO:0008270">
    <property type="term" value="F:zinc ion binding"/>
    <property type="evidence" value="ECO:0007669"/>
    <property type="project" value="UniProtKB-KW"/>
</dbReference>
<dbReference type="EMBL" id="SZYD01000011">
    <property type="protein sequence ID" value="KAD4888368.1"/>
    <property type="molecule type" value="Genomic_DNA"/>
</dbReference>
<feature type="compositionally biased region" description="Polar residues" evidence="4">
    <location>
        <begin position="211"/>
        <end position="223"/>
    </location>
</feature>
<evidence type="ECO:0000256" key="4">
    <source>
        <dbReference type="SAM" id="MobiDB-lite"/>
    </source>
</evidence>
<dbReference type="PROSITE" id="PS51292">
    <property type="entry name" value="ZF_RING_CH"/>
    <property type="match status" value="1"/>
</dbReference>
<evidence type="ECO:0000313" key="7">
    <source>
        <dbReference type="EMBL" id="KAD4888368.1"/>
    </source>
</evidence>
<keyword evidence="3" id="KW-0862">Zinc</keyword>
<dbReference type="GO" id="GO:0016567">
    <property type="term" value="P:protein ubiquitination"/>
    <property type="evidence" value="ECO:0007669"/>
    <property type="project" value="TreeGrafter"/>
</dbReference>
<keyword evidence="8" id="KW-1185">Reference proteome</keyword>
<name>A0A5N6NJT5_9ASTR</name>
<feature type="region of interest" description="Disordered" evidence="4">
    <location>
        <begin position="195"/>
        <end position="240"/>
    </location>
</feature>
<comment type="caution">
    <text evidence="7">The sequence shown here is derived from an EMBL/GenBank/DDBJ whole genome shotgun (WGS) entry which is preliminary data.</text>
</comment>
<keyword evidence="5" id="KW-0472">Membrane</keyword>
<dbReference type="InterPro" id="IPR011016">
    <property type="entry name" value="Znf_RING-CH"/>
</dbReference>
<keyword evidence="1" id="KW-0479">Metal-binding</keyword>
<evidence type="ECO:0000256" key="2">
    <source>
        <dbReference type="ARBA" id="ARBA00022771"/>
    </source>
</evidence>
<accession>A0A5N6NJT5</accession>
<proteinExistence type="predicted"/>
<dbReference type="PANTHER" id="PTHR23012:SF212">
    <property type="entry name" value="E3 UBIQUITIN-PROTEIN LIGASE MARCH"/>
    <property type="match status" value="1"/>
</dbReference>
<dbReference type="Pfam" id="PF12906">
    <property type="entry name" value="RINGv"/>
    <property type="match status" value="1"/>
</dbReference>
<feature type="transmembrane region" description="Helical" evidence="5">
    <location>
        <begin position="131"/>
        <end position="150"/>
    </location>
</feature>
<keyword evidence="5" id="KW-1133">Transmembrane helix</keyword>
<dbReference type="InterPro" id="IPR033275">
    <property type="entry name" value="MARCH-like"/>
</dbReference>
<dbReference type="Pfam" id="PF12428">
    <property type="entry name" value="DUF3675"/>
    <property type="match status" value="1"/>
</dbReference>
<organism evidence="7 8">
    <name type="scientific">Mikania micrantha</name>
    <name type="common">bitter vine</name>
    <dbReference type="NCBI Taxonomy" id="192012"/>
    <lineage>
        <taxon>Eukaryota</taxon>
        <taxon>Viridiplantae</taxon>
        <taxon>Streptophyta</taxon>
        <taxon>Embryophyta</taxon>
        <taxon>Tracheophyta</taxon>
        <taxon>Spermatophyta</taxon>
        <taxon>Magnoliopsida</taxon>
        <taxon>eudicotyledons</taxon>
        <taxon>Gunneridae</taxon>
        <taxon>Pentapetalae</taxon>
        <taxon>asterids</taxon>
        <taxon>campanulids</taxon>
        <taxon>Asterales</taxon>
        <taxon>Asteraceae</taxon>
        <taxon>Asteroideae</taxon>
        <taxon>Heliantheae alliance</taxon>
        <taxon>Eupatorieae</taxon>
        <taxon>Mikania</taxon>
    </lineage>
</organism>
<protein>
    <recommendedName>
        <fullName evidence="6">RING-CH-type domain-containing protein</fullName>
    </recommendedName>
</protein>
<feature type="domain" description="RING-CH-type" evidence="6">
    <location>
        <begin position="13"/>
        <end position="73"/>
    </location>
</feature>
<dbReference type="PANTHER" id="PTHR23012">
    <property type="entry name" value="RING/FYVE/PHD ZINC FINGER DOMAIN-CONTAINING"/>
    <property type="match status" value="1"/>
</dbReference>
<dbReference type="GO" id="GO:0004842">
    <property type="term" value="F:ubiquitin-protein transferase activity"/>
    <property type="evidence" value="ECO:0007669"/>
    <property type="project" value="TreeGrafter"/>
</dbReference>
<dbReference type="SMART" id="SM00744">
    <property type="entry name" value="RINGv"/>
    <property type="match status" value="1"/>
</dbReference>
<gene>
    <name evidence="7" type="ORF">E3N88_20441</name>
</gene>
<dbReference type="CDD" id="cd16495">
    <property type="entry name" value="RING_CH-C4HC3_MARCH"/>
    <property type="match status" value="1"/>
</dbReference>
<dbReference type="GO" id="GO:0016020">
    <property type="term" value="C:membrane"/>
    <property type="evidence" value="ECO:0007669"/>
    <property type="project" value="TreeGrafter"/>
</dbReference>
<dbReference type="Pfam" id="PF14223">
    <property type="entry name" value="Retrotran_gag_2"/>
    <property type="match status" value="1"/>
</dbReference>
<dbReference type="InterPro" id="IPR022143">
    <property type="entry name" value="DUF3675"/>
</dbReference>
<feature type="transmembrane region" description="Helical" evidence="5">
    <location>
        <begin position="162"/>
        <end position="183"/>
    </location>
</feature>
<evidence type="ECO:0000259" key="6">
    <source>
        <dbReference type="PROSITE" id="PS51292"/>
    </source>
</evidence>
<reference evidence="7 8" key="1">
    <citation type="submission" date="2019-05" db="EMBL/GenBank/DDBJ databases">
        <title>Mikania micrantha, genome provides insights into the molecular mechanism of rapid growth.</title>
        <authorList>
            <person name="Liu B."/>
        </authorList>
    </citation>
    <scope>NUCLEOTIDE SEQUENCE [LARGE SCALE GENOMIC DNA]</scope>
    <source>
        <strain evidence="7">NLD-2019</strain>
        <tissue evidence="7">Leaf</tissue>
    </source>
</reference>
<sequence length="413" mass="46360">MVSDACDLGFNSKLPKKLVECRICHDEDEDSNMETPCACCGSLKHAHRGCVQRWCNEKGNTVCEICLQPFKPGYTSPPPSFHCDGVPMNFRGNWEISRRDLYNLQFSATGSADHDEPDFDDYITLSSKSLICCRVVAIIFLTLLVLRHTLPIIMNGSGGYTVTMFTLIMVRSIGVLLSIYIMVRAFASVRRREQPQDHDDGYIPSDEENNIPESETQPTTAVTLPSPPASSSISKSPVTPNPLCSDHLPMETKIYPAVTVSNIKNLIPITLEMETGKYTSWSELFKIHCRAYQVYDHLIPRFPPSPITDTDAWDRIDAIVLQWIYGTISHDLLETILKPDTTAHDAWTALANLFQDNQASCTIYLEQKFYNTRLDNFSNISAYCQALKSLSDQLANVALLFQTNVWSLNLSPA</sequence>